<keyword evidence="3" id="KW-1185">Reference proteome</keyword>
<dbReference type="EMBL" id="JBICYV010000015">
    <property type="protein sequence ID" value="MFG3014304.1"/>
    <property type="molecule type" value="Genomic_DNA"/>
</dbReference>
<reference evidence="2 3" key="1">
    <citation type="submission" date="2024-10" db="EMBL/GenBank/DDBJ databases">
        <title>The Natural Products Discovery Center: Release of the First 8490 Sequenced Strains for Exploring Actinobacteria Biosynthetic Diversity.</title>
        <authorList>
            <person name="Kalkreuter E."/>
            <person name="Kautsar S.A."/>
            <person name="Yang D."/>
            <person name="Bader C.D."/>
            <person name="Teijaro C.N."/>
            <person name="Fluegel L."/>
            <person name="Davis C.M."/>
            <person name="Simpson J.R."/>
            <person name="Lauterbach L."/>
            <person name="Steele A.D."/>
            <person name="Gui C."/>
            <person name="Meng S."/>
            <person name="Li G."/>
            <person name="Viehrig K."/>
            <person name="Ye F."/>
            <person name="Su P."/>
            <person name="Kiefer A.F."/>
            <person name="Nichols A."/>
            <person name="Cepeda A.J."/>
            <person name="Yan W."/>
            <person name="Fan B."/>
            <person name="Jiang Y."/>
            <person name="Adhikari A."/>
            <person name="Zheng C.-J."/>
            <person name="Schuster L."/>
            <person name="Cowan T.M."/>
            <person name="Smanski M.J."/>
            <person name="Chevrette M.G."/>
            <person name="De Carvalho L.P.S."/>
            <person name="Shen B."/>
        </authorList>
    </citation>
    <scope>NUCLEOTIDE SEQUENCE [LARGE SCALE GENOMIC DNA]</scope>
    <source>
        <strain evidence="2 3">NPDC048320</strain>
    </source>
</reference>
<protein>
    <submittedName>
        <fullName evidence="2">Uncharacterized protein</fullName>
    </submittedName>
</protein>
<dbReference type="RefSeq" id="WP_392820857.1">
    <property type="nucleotide sequence ID" value="NZ_JBICYV010000015.1"/>
</dbReference>
<evidence type="ECO:0000313" key="2">
    <source>
        <dbReference type="EMBL" id="MFG3014304.1"/>
    </source>
</evidence>
<feature type="region of interest" description="Disordered" evidence="1">
    <location>
        <begin position="84"/>
        <end position="107"/>
    </location>
</feature>
<gene>
    <name evidence="2" type="ORF">ACGFZB_28575</name>
</gene>
<evidence type="ECO:0000256" key="1">
    <source>
        <dbReference type="SAM" id="MobiDB-lite"/>
    </source>
</evidence>
<comment type="caution">
    <text evidence="2">The sequence shown here is derived from an EMBL/GenBank/DDBJ whole genome shotgun (WGS) entry which is preliminary data.</text>
</comment>
<name>A0ABW7BB03_9ACTN</name>
<accession>A0ABW7BB03</accession>
<sequence length="107" mass="11711">MSETTTPAESQEIEATEEYATAELAGETLRVKTIGKWRPSYMRALRLSDFDTWAEGVLHPDDVQTFIDADATFDEINAFVGDAAQAAGEPVGKSAGRARSSRSTRKR</sequence>
<proteinExistence type="predicted"/>
<dbReference type="Proteomes" id="UP001604267">
    <property type="component" value="Unassembled WGS sequence"/>
</dbReference>
<organism evidence="2 3">
    <name type="scientific">Streptomyces cinerochromogenes</name>
    <dbReference type="NCBI Taxonomy" id="66422"/>
    <lineage>
        <taxon>Bacteria</taxon>
        <taxon>Bacillati</taxon>
        <taxon>Actinomycetota</taxon>
        <taxon>Actinomycetes</taxon>
        <taxon>Kitasatosporales</taxon>
        <taxon>Streptomycetaceae</taxon>
        <taxon>Streptomyces</taxon>
    </lineage>
</organism>
<evidence type="ECO:0000313" key="3">
    <source>
        <dbReference type="Proteomes" id="UP001604267"/>
    </source>
</evidence>